<sequence>MYNLYLDEREAVKESIVRSSIYKQVFYSEYNLGFFKRSKDKCDFCKEFGNRQDKESMREEYDQHHRMKDRVRDLKNIDKNRAKTDCAFPAATFDLDVLVTPKGSAKGF</sequence>
<evidence type="ECO:0000313" key="2">
    <source>
        <dbReference type="Proteomes" id="UP000735302"/>
    </source>
</evidence>
<gene>
    <name evidence="1" type="ORF">PoB_007682600</name>
</gene>
<reference evidence="1 2" key="1">
    <citation type="journal article" date="2021" name="Elife">
        <title>Chloroplast acquisition without the gene transfer in kleptoplastic sea slugs, Plakobranchus ocellatus.</title>
        <authorList>
            <person name="Maeda T."/>
            <person name="Takahashi S."/>
            <person name="Yoshida T."/>
            <person name="Shimamura S."/>
            <person name="Takaki Y."/>
            <person name="Nagai Y."/>
            <person name="Toyoda A."/>
            <person name="Suzuki Y."/>
            <person name="Arimoto A."/>
            <person name="Ishii H."/>
            <person name="Satoh N."/>
            <person name="Nishiyama T."/>
            <person name="Hasebe M."/>
            <person name="Maruyama T."/>
            <person name="Minagawa J."/>
            <person name="Obokata J."/>
            <person name="Shigenobu S."/>
        </authorList>
    </citation>
    <scope>NUCLEOTIDE SEQUENCE [LARGE SCALE GENOMIC DNA]</scope>
</reference>
<dbReference type="EMBL" id="BLXT01008609">
    <property type="protein sequence ID" value="GFO50321.1"/>
    <property type="molecule type" value="Genomic_DNA"/>
</dbReference>
<protein>
    <submittedName>
        <fullName evidence="1">7-cyano-7-deazaguanine tRNA-ribosyltransferase</fullName>
    </submittedName>
</protein>
<keyword evidence="2" id="KW-1185">Reference proteome</keyword>
<dbReference type="PANTHER" id="PTHR10773">
    <property type="entry name" value="DNA-DIRECTED RNA POLYMERASES I, II, AND III SUBUNIT RPABC2"/>
    <property type="match status" value="1"/>
</dbReference>
<dbReference type="Proteomes" id="UP000735302">
    <property type="component" value="Unassembled WGS sequence"/>
</dbReference>
<accession>A0AAV4E2U6</accession>
<comment type="caution">
    <text evidence="1">The sequence shown here is derived from an EMBL/GenBank/DDBJ whole genome shotgun (WGS) entry which is preliminary data.</text>
</comment>
<organism evidence="1 2">
    <name type="scientific">Plakobranchus ocellatus</name>
    <dbReference type="NCBI Taxonomy" id="259542"/>
    <lineage>
        <taxon>Eukaryota</taxon>
        <taxon>Metazoa</taxon>
        <taxon>Spiralia</taxon>
        <taxon>Lophotrochozoa</taxon>
        <taxon>Mollusca</taxon>
        <taxon>Gastropoda</taxon>
        <taxon>Heterobranchia</taxon>
        <taxon>Euthyneura</taxon>
        <taxon>Panpulmonata</taxon>
        <taxon>Sacoglossa</taxon>
        <taxon>Placobranchoidea</taxon>
        <taxon>Plakobranchidae</taxon>
        <taxon>Plakobranchus</taxon>
    </lineage>
</organism>
<dbReference type="AlphaFoldDB" id="A0AAV4E2U6"/>
<evidence type="ECO:0000313" key="1">
    <source>
        <dbReference type="EMBL" id="GFO50321.1"/>
    </source>
</evidence>
<name>A0AAV4E2U6_9GAST</name>
<proteinExistence type="predicted"/>
<dbReference type="PANTHER" id="PTHR10773:SF19">
    <property type="match status" value="1"/>
</dbReference>